<dbReference type="Gene3D" id="2.40.37.10">
    <property type="entry name" value="Lyase, Ornithine Decarboxylase, Chain A, domain 1"/>
    <property type="match status" value="1"/>
</dbReference>
<sequence>MDMAMIDVTGIKVKRGDEVIIFSAEHSIDELAERIGTISYELLTQISQRVKRMYYT</sequence>
<keyword evidence="2" id="KW-0663">Pyridoxal phosphate</keyword>
<dbReference type="PANTHER" id="PTHR30511">
    <property type="entry name" value="ALANINE RACEMASE"/>
    <property type="match status" value="1"/>
</dbReference>
<feature type="domain" description="Alanine racemase C-terminal" evidence="4">
    <location>
        <begin position="1"/>
        <end position="55"/>
    </location>
</feature>
<protein>
    <recommendedName>
        <fullName evidence="4">Alanine racemase C-terminal domain-containing protein</fullName>
    </recommendedName>
</protein>
<accession>A0A3N2QDL0</accession>
<comment type="caution">
    <text evidence="5">The sequence shown here is derived from an EMBL/GenBank/DDBJ whole genome shotgun (WGS) entry which is preliminary data.</text>
</comment>
<dbReference type="AlphaFoldDB" id="A0A3N2QDL0"/>
<dbReference type="InterPro" id="IPR000821">
    <property type="entry name" value="Ala_racemase"/>
</dbReference>
<dbReference type="GO" id="GO:0030632">
    <property type="term" value="P:D-alanine biosynthetic process"/>
    <property type="evidence" value="ECO:0007669"/>
    <property type="project" value="TreeGrafter"/>
</dbReference>
<keyword evidence="6" id="KW-1185">Reference proteome</keyword>
<dbReference type="GO" id="GO:0008784">
    <property type="term" value="F:alanine racemase activity"/>
    <property type="evidence" value="ECO:0007669"/>
    <property type="project" value="TreeGrafter"/>
</dbReference>
<dbReference type="GO" id="GO:0030170">
    <property type="term" value="F:pyridoxal phosphate binding"/>
    <property type="evidence" value="ECO:0007669"/>
    <property type="project" value="TreeGrafter"/>
</dbReference>
<evidence type="ECO:0000313" key="5">
    <source>
        <dbReference type="EMBL" id="ROT47742.1"/>
    </source>
</evidence>
<comment type="cofactor">
    <cofactor evidence="1">
        <name>pyridoxal 5'-phosphate</name>
        <dbReference type="ChEBI" id="CHEBI:597326"/>
    </cofactor>
</comment>
<gene>
    <name evidence="5" type="ORF">EDM02_00795</name>
</gene>
<evidence type="ECO:0000256" key="3">
    <source>
        <dbReference type="ARBA" id="ARBA00023235"/>
    </source>
</evidence>
<dbReference type="EMBL" id="RARA01000015">
    <property type="protein sequence ID" value="ROT47742.1"/>
    <property type="molecule type" value="Genomic_DNA"/>
</dbReference>
<dbReference type="SMART" id="SM01005">
    <property type="entry name" value="Ala_racemase_C"/>
    <property type="match status" value="1"/>
</dbReference>
<reference evidence="5 6" key="1">
    <citation type="submission" date="2018-09" db="EMBL/GenBank/DDBJ databases">
        <title>Comparative Genomics of Wolbachia-Cardinium Dual Endosymbiosis in a Plant-Parasitic Nematode.</title>
        <authorList>
            <person name="Brown A.M.V."/>
            <person name="Wasala S.K."/>
            <person name="Howe D.K."/>
            <person name="Peetz A.B."/>
            <person name="Zasada I.A."/>
            <person name="Denver D.R."/>
        </authorList>
    </citation>
    <scope>NUCLEOTIDE SEQUENCE [LARGE SCALE GENOMIC DNA]</scope>
    <source>
        <strain evidence="5 6">Pp_1</strain>
    </source>
</reference>
<dbReference type="InterPro" id="IPR011079">
    <property type="entry name" value="Ala_racemase_C"/>
</dbReference>
<dbReference type="SUPFAM" id="SSF50621">
    <property type="entry name" value="Alanine racemase C-terminal domain-like"/>
    <property type="match status" value="1"/>
</dbReference>
<dbReference type="RefSeq" id="WP_123662288.1">
    <property type="nucleotide sequence ID" value="NZ_RARA01000020.1"/>
</dbReference>
<organism evidence="5 6">
    <name type="scientific">Candidatus Cardinium hertigii</name>
    <dbReference type="NCBI Taxonomy" id="247481"/>
    <lineage>
        <taxon>Bacteria</taxon>
        <taxon>Pseudomonadati</taxon>
        <taxon>Bacteroidota</taxon>
        <taxon>Cytophagia</taxon>
        <taxon>Cytophagales</taxon>
        <taxon>Amoebophilaceae</taxon>
        <taxon>Candidatus Cardinium</taxon>
    </lineage>
</organism>
<proteinExistence type="predicted"/>
<keyword evidence="3" id="KW-0413">Isomerase</keyword>
<dbReference type="Pfam" id="PF00842">
    <property type="entry name" value="Ala_racemase_C"/>
    <property type="match status" value="1"/>
</dbReference>
<name>A0A3N2QDL0_9BACT</name>
<dbReference type="PANTHER" id="PTHR30511:SF0">
    <property type="entry name" value="ALANINE RACEMASE, CATABOLIC-RELATED"/>
    <property type="match status" value="1"/>
</dbReference>
<dbReference type="OrthoDB" id="9801978at2"/>
<dbReference type="Proteomes" id="UP000270927">
    <property type="component" value="Unassembled WGS sequence"/>
</dbReference>
<evidence type="ECO:0000259" key="4">
    <source>
        <dbReference type="SMART" id="SM01005"/>
    </source>
</evidence>
<evidence type="ECO:0000256" key="2">
    <source>
        <dbReference type="ARBA" id="ARBA00022898"/>
    </source>
</evidence>
<evidence type="ECO:0000256" key="1">
    <source>
        <dbReference type="ARBA" id="ARBA00001933"/>
    </source>
</evidence>
<evidence type="ECO:0000313" key="6">
    <source>
        <dbReference type="Proteomes" id="UP000270927"/>
    </source>
</evidence>
<dbReference type="GO" id="GO:0005829">
    <property type="term" value="C:cytosol"/>
    <property type="evidence" value="ECO:0007669"/>
    <property type="project" value="TreeGrafter"/>
</dbReference>
<dbReference type="InterPro" id="IPR009006">
    <property type="entry name" value="Ala_racemase/Decarboxylase_C"/>
</dbReference>